<proteinExistence type="predicted"/>
<reference evidence="1 2" key="1">
    <citation type="submission" date="2013-11" db="EMBL/GenBank/DDBJ databases">
        <title>Draft genome of the bovine lungworm Dictyocaulus viviparus.</title>
        <authorList>
            <person name="Mitreva M."/>
        </authorList>
    </citation>
    <scope>NUCLEOTIDE SEQUENCE [LARGE SCALE GENOMIC DNA]</scope>
    <source>
        <strain evidence="1 2">HannoverDv2000</strain>
    </source>
</reference>
<evidence type="ECO:0000313" key="2">
    <source>
        <dbReference type="Proteomes" id="UP000053766"/>
    </source>
</evidence>
<dbReference type="Proteomes" id="UP000053766">
    <property type="component" value="Unassembled WGS sequence"/>
</dbReference>
<evidence type="ECO:0000313" key="1">
    <source>
        <dbReference type="EMBL" id="KJH49009.1"/>
    </source>
</evidence>
<dbReference type="AlphaFoldDB" id="A0A0D8XZ17"/>
<dbReference type="EMBL" id="KN716248">
    <property type="protein sequence ID" value="KJH49009.1"/>
    <property type="molecule type" value="Genomic_DNA"/>
</dbReference>
<organism evidence="1 2">
    <name type="scientific">Dictyocaulus viviparus</name>
    <name type="common">Bovine lungworm</name>
    <dbReference type="NCBI Taxonomy" id="29172"/>
    <lineage>
        <taxon>Eukaryota</taxon>
        <taxon>Metazoa</taxon>
        <taxon>Ecdysozoa</taxon>
        <taxon>Nematoda</taxon>
        <taxon>Chromadorea</taxon>
        <taxon>Rhabditida</taxon>
        <taxon>Rhabditina</taxon>
        <taxon>Rhabditomorpha</taxon>
        <taxon>Strongyloidea</taxon>
        <taxon>Metastrongylidae</taxon>
        <taxon>Dictyocaulus</taxon>
    </lineage>
</organism>
<accession>A0A0D8XZ17</accession>
<name>A0A0D8XZ17_DICVI</name>
<gene>
    <name evidence="1" type="ORF">DICVIV_04847</name>
</gene>
<sequence length="63" mass="7246">MFRYSINKNSDMKIVFAKKSIAFKELIVADTVAEVFQRITNKWAWFVIDDTCRGATMGSHSLD</sequence>
<keyword evidence="2" id="KW-1185">Reference proteome</keyword>
<reference evidence="2" key="2">
    <citation type="journal article" date="2016" name="Sci. Rep.">
        <title>Dictyocaulus viviparus genome, variome and transcriptome elucidate lungworm biology and support future intervention.</title>
        <authorList>
            <person name="McNulty S.N."/>
            <person name="Strube C."/>
            <person name="Rosa B.A."/>
            <person name="Martin J.C."/>
            <person name="Tyagi R."/>
            <person name="Choi Y.J."/>
            <person name="Wang Q."/>
            <person name="Hallsworth Pepin K."/>
            <person name="Zhang X."/>
            <person name="Ozersky P."/>
            <person name="Wilson R.K."/>
            <person name="Sternberg P.W."/>
            <person name="Gasser R.B."/>
            <person name="Mitreva M."/>
        </authorList>
    </citation>
    <scope>NUCLEOTIDE SEQUENCE [LARGE SCALE GENOMIC DNA]</scope>
    <source>
        <strain evidence="2">HannoverDv2000</strain>
    </source>
</reference>
<protein>
    <submittedName>
        <fullName evidence="1">Uncharacterized protein</fullName>
    </submittedName>
</protein>